<dbReference type="Proteomes" id="UP000019086">
    <property type="component" value="Chromosome"/>
</dbReference>
<evidence type="ECO:0000313" key="2">
    <source>
        <dbReference type="Proteomes" id="UP000019086"/>
    </source>
</evidence>
<name>W0RAQ0_BIBTR</name>
<gene>
    <name evidence="1" type="ORF">F544_12350</name>
</gene>
<sequence>MLFNISKNRLISFQYFANFGTSEDARTIGGICSFDQTEKNIYHGHVRNWNELTTEMKNALKEAGLVNDKGKIK</sequence>
<evidence type="ECO:0000313" key="1">
    <source>
        <dbReference type="EMBL" id="AHG86463.1"/>
    </source>
</evidence>
<accession>W0RAQ0</accession>
<protein>
    <submittedName>
        <fullName evidence="1">Exoprotein adhesin or hemolysin</fullName>
    </submittedName>
</protein>
<dbReference type="PATRIC" id="fig|1263832.3.peg.1225"/>
<reference evidence="1 2" key="1">
    <citation type="submission" date="2013-12" db="EMBL/GenBank/DDBJ databases">
        <title>Annotation of the Bibersteinia trehalosi USDA-ARS-USMARC-190 complete genome.</title>
        <authorList>
            <person name="Harhay G.P."/>
            <person name="McVey S."/>
            <person name="Clawson M.L."/>
            <person name="Bono J."/>
            <person name="Heaton M.P."/>
            <person name="Chitko-Mckown C.G."/>
            <person name="Harhay D.M."/>
            <person name="Smith T.P.L."/>
        </authorList>
    </citation>
    <scope>NUCLEOTIDE SEQUENCE [LARGE SCALE GENOMIC DNA]</scope>
    <source>
        <strain evidence="1 2">USDA-ARS-USMARC-190</strain>
    </source>
</reference>
<dbReference type="AlphaFoldDB" id="W0RAQ0"/>
<dbReference type="KEGG" id="btra:F544_12350"/>
<dbReference type="HOGENOM" id="CLU_2697157_0_0_6"/>
<dbReference type="EMBL" id="CP006956">
    <property type="protein sequence ID" value="AHG86463.1"/>
    <property type="molecule type" value="Genomic_DNA"/>
</dbReference>
<organism evidence="1 2">
    <name type="scientific">Bibersteinia trehalosi USDA-ARS-USMARC-190</name>
    <dbReference type="NCBI Taxonomy" id="1263832"/>
    <lineage>
        <taxon>Bacteria</taxon>
        <taxon>Pseudomonadati</taxon>
        <taxon>Pseudomonadota</taxon>
        <taxon>Gammaproteobacteria</taxon>
        <taxon>Pasteurellales</taxon>
        <taxon>Pasteurellaceae</taxon>
        <taxon>Bibersteinia</taxon>
    </lineage>
</organism>
<proteinExistence type="predicted"/>
<dbReference type="CDD" id="cd20695">
    <property type="entry name" value="CdiA-CT_5T87E_Ct"/>
    <property type="match status" value="1"/>
</dbReference>